<organism evidence="2 3">
    <name type="scientific">Halioxenophilus aromaticivorans</name>
    <dbReference type="NCBI Taxonomy" id="1306992"/>
    <lineage>
        <taxon>Bacteria</taxon>
        <taxon>Pseudomonadati</taxon>
        <taxon>Pseudomonadota</taxon>
        <taxon>Gammaproteobacteria</taxon>
        <taxon>Alteromonadales</taxon>
        <taxon>Alteromonadaceae</taxon>
        <taxon>Halioxenophilus</taxon>
    </lineage>
</organism>
<accession>A0AAV3TXA9</accession>
<gene>
    <name evidence="2" type="ORF">GCM10025791_03680</name>
</gene>
<dbReference type="RefSeq" id="WP_345416152.1">
    <property type="nucleotide sequence ID" value="NZ_AP031496.1"/>
</dbReference>
<dbReference type="PANTHER" id="PTHR48079:SF6">
    <property type="entry name" value="NAD(P)-BINDING DOMAIN-CONTAINING PROTEIN-RELATED"/>
    <property type="match status" value="1"/>
</dbReference>
<dbReference type="AlphaFoldDB" id="A0AAV3TXA9"/>
<keyword evidence="3" id="KW-1185">Reference proteome</keyword>
<feature type="domain" description="NAD-dependent epimerase/dehydratase" evidence="1">
    <location>
        <begin position="42"/>
        <end position="202"/>
    </location>
</feature>
<protein>
    <submittedName>
        <fullName evidence="2">SDR family oxidoreductase</fullName>
    </submittedName>
</protein>
<dbReference type="InterPro" id="IPR051783">
    <property type="entry name" value="NAD(P)-dependent_oxidoreduct"/>
</dbReference>
<evidence type="ECO:0000313" key="2">
    <source>
        <dbReference type="EMBL" id="GAA4930900.1"/>
    </source>
</evidence>
<evidence type="ECO:0000259" key="1">
    <source>
        <dbReference type="Pfam" id="PF01370"/>
    </source>
</evidence>
<sequence>MVEEINKPVSPGGRLLWLGAGSLAHGFAQLAEAGQWREIIAARRNIERLGPGFTVCAMDFLSDSDGRRLAAMAADAVVVSLTPPARSDDGYRQGYVETSRNIISALQQWQQPPGRVVWVSSTSVYGQNSGESVDETSPTQTTGFSGKRLLEAEALWQASGLPVSVVRFSGIYGPGRNRLLQQVEKGNLGGEIPTYTNRIHQTDCARVIAHLLDDKHDAGVYIGTDDESVLDWTVKSWLAQQLGVAHQVPALPTTVAGKRLSNHKLKGQGFSFAYPSYRHGYPEIIKAYRQRV</sequence>
<evidence type="ECO:0000313" key="3">
    <source>
        <dbReference type="Proteomes" id="UP001409585"/>
    </source>
</evidence>
<dbReference type="EMBL" id="BAABLX010000003">
    <property type="protein sequence ID" value="GAA4930900.1"/>
    <property type="molecule type" value="Genomic_DNA"/>
</dbReference>
<dbReference type="SUPFAM" id="SSF51735">
    <property type="entry name" value="NAD(P)-binding Rossmann-fold domains"/>
    <property type="match status" value="1"/>
</dbReference>
<dbReference type="Pfam" id="PF01370">
    <property type="entry name" value="Epimerase"/>
    <property type="match status" value="1"/>
</dbReference>
<reference evidence="3" key="1">
    <citation type="journal article" date="2019" name="Int. J. Syst. Evol. Microbiol.">
        <title>The Global Catalogue of Microorganisms (GCM) 10K type strain sequencing project: providing services to taxonomists for standard genome sequencing and annotation.</title>
        <authorList>
            <consortium name="The Broad Institute Genomics Platform"/>
            <consortium name="The Broad Institute Genome Sequencing Center for Infectious Disease"/>
            <person name="Wu L."/>
            <person name="Ma J."/>
        </authorList>
    </citation>
    <scope>NUCLEOTIDE SEQUENCE [LARGE SCALE GENOMIC DNA]</scope>
    <source>
        <strain evidence="3">JCM 19134</strain>
    </source>
</reference>
<name>A0AAV3TXA9_9ALTE</name>
<proteinExistence type="predicted"/>
<dbReference type="Gene3D" id="3.40.50.720">
    <property type="entry name" value="NAD(P)-binding Rossmann-like Domain"/>
    <property type="match status" value="1"/>
</dbReference>
<comment type="caution">
    <text evidence="2">The sequence shown here is derived from an EMBL/GenBank/DDBJ whole genome shotgun (WGS) entry which is preliminary data.</text>
</comment>
<dbReference type="GO" id="GO:0004029">
    <property type="term" value="F:aldehyde dehydrogenase (NAD+) activity"/>
    <property type="evidence" value="ECO:0007669"/>
    <property type="project" value="TreeGrafter"/>
</dbReference>
<dbReference type="InterPro" id="IPR036291">
    <property type="entry name" value="NAD(P)-bd_dom_sf"/>
</dbReference>
<dbReference type="PANTHER" id="PTHR48079">
    <property type="entry name" value="PROTEIN YEEZ"/>
    <property type="match status" value="1"/>
</dbReference>
<dbReference type="Proteomes" id="UP001409585">
    <property type="component" value="Unassembled WGS sequence"/>
</dbReference>
<dbReference type="GO" id="GO:0005737">
    <property type="term" value="C:cytoplasm"/>
    <property type="evidence" value="ECO:0007669"/>
    <property type="project" value="TreeGrafter"/>
</dbReference>
<dbReference type="InterPro" id="IPR001509">
    <property type="entry name" value="Epimerase_deHydtase"/>
</dbReference>